<evidence type="ECO:0000313" key="2">
    <source>
        <dbReference type="Proteomes" id="UP001149090"/>
    </source>
</evidence>
<dbReference type="PANTHER" id="PTHR43546">
    <property type="entry name" value="UPF0173 METAL-DEPENDENT HYDROLASE MJ1163-RELATED"/>
    <property type="match status" value="1"/>
</dbReference>
<dbReference type="OrthoDB" id="332863at2759"/>
<comment type="caution">
    <text evidence="1">The sequence shown here is derived from an EMBL/GenBank/DDBJ whole genome shotgun (WGS) entry which is preliminary data.</text>
</comment>
<gene>
    <name evidence="1" type="ORF">M0811_05037</name>
</gene>
<dbReference type="GO" id="GO:0016787">
    <property type="term" value="F:hydrolase activity"/>
    <property type="evidence" value="ECO:0007669"/>
    <property type="project" value="UniProtKB-KW"/>
</dbReference>
<dbReference type="OMA" id="HHYDSDA"/>
<dbReference type="Pfam" id="PF13483">
    <property type="entry name" value="Lactamase_B_3"/>
    <property type="match status" value="1"/>
</dbReference>
<dbReference type="EMBL" id="JAPDFW010000054">
    <property type="protein sequence ID" value="KAJ5078249.1"/>
    <property type="molecule type" value="Genomic_DNA"/>
</dbReference>
<evidence type="ECO:0000313" key="1">
    <source>
        <dbReference type="EMBL" id="KAJ5078249.1"/>
    </source>
</evidence>
<name>A0A9Q0RFL2_ANAIG</name>
<dbReference type="Gene3D" id="3.60.15.10">
    <property type="entry name" value="Ribonuclease Z/Hydroxyacylglutathione hydrolase-like"/>
    <property type="match status" value="1"/>
</dbReference>
<dbReference type="Proteomes" id="UP001149090">
    <property type="component" value="Unassembled WGS sequence"/>
</dbReference>
<protein>
    <submittedName>
        <fullName evidence="1">Hydrolase metallo-beta-lactamase superfamily</fullName>
    </submittedName>
</protein>
<proteinExistence type="predicted"/>
<dbReference type="AlphaFoldDB" id="A0A9Q0RFL2"/>
<dbReference type="InterPro" id="IPR050114">
    <property type="entry name" value="UPF0173_UPF0282_UlaG_hydrolase"/>
</dbReference>
<sequence>MKLKWLGHASFKIKTDENVIYIDPFAGDDYNEKANLILVSHDHFDHSDAKKIEQIRTDSTTILTTSKQAEVLKGEEMKIGATVKVGNDVISAIPAYNIEKQFHPKESGFLGFIVTSNGKSIYHAADTDHIPEMKGLKPTVALLPIGGKYTMDPKEAFAAVKDIQPEIVIPMHYGNIIGNSDDANNFKELVENSTEIKVIILKEGDEIDI</sequence>
<organism evidence="1 2">
    <name type="scientific">Anaeramoeba ignava</name>
    <name type="common">Anaerobic marine amoeba</name>
    <dbReference type="NCBI Taxonomy" id="1746090"/>
    <lineage>
        <taxon>Eukaryota</taxon>
        <taxon>Metamonada</taxon>
        <taxon>Anaeramoebidae</taxon>
        <taxon>Anaeramoeba</taxon>
    </lineage>
</organism>
<dbReference type="SUPFAM" id="SSF56281">
    <property type="entry name" value="Metallo-hydrolase/oxidoreductase"/>
    <property type="match status" value="1"/>
</dbReference>
<reference evidence="1" key="1">
    <citation type="submission" date="2022-10" db="EMBL/GenBank/DDBJ databases">
        <title>Novel sulphate-reducing endosymbionts in the free-living metamonad Anaeramoeba.</title>
        <authorList>
            <person name="Jerlstrom-Hultqvist J."/>
            <person name="Cepicka I."/>
            <person name="Gallot-Lavallee L."/>
            <person name="Salas-Leiva D."/>
            <person name="Curtis B.A."/>
            <person name="Zahonova K."/>
            <person name="Pipaliya S."/>
            <person name="Dacks J."/>
            <person name="Roger A.J."/>
        </authorList>
    </citation>
    <scope>NUCLEOTIDE SEQUENCE</scope>
    <source>
        <strain evidence="1">BMAN</strain>
    </source>
</reference>
<keyword evidence="2" id="KW-1185">Reference proteome</keyword>
<accession>A0A9Q0RFL2</accession>
<keyword evidence="1" id="KW-0378">Hydrolase</keyword>
<dbReference type="InterPro" id="IPR036866">
    <property type="entry name" value="RibonucZ/Hydroxyglut_hydro"/>
</dbReference>
<dbReference type="PANTHER" id="PTHR43546:SF8">
    <property type="entry name" value="METALLO-BETA-LACTAMASE DOMAIN-CONTAINING PROTEIN"/>
    <property type="match status" value="1"/>
</dbReference>